<dbReference type="Proteomes" id="UP000830729">
    <property type="component" value="Chromosome"/>
</dbReference>
<sequence length="166" mass="17707">MVWVRSEYAGELAVVAAWLSALLPWNVTYSTLSGVGSVLFVRFPFFQVRYVFGISISKAVAVQTPLGALAYQEGHSIAAAYQAWTVGAAVVAAAVVLSVLLYRFEDRVEATIDPVRAMGGLLALAGVVLSVATWLLWTGAFPGLPIPVGVAFLYLFGGTLLVARRE</sequence>
<feature type="transmembrane region" description="Helical" evidence="1">
    <location>
        <begin position="12"/>
        <end position="41"/>
    </location>
</feature>
<feature type="transmembrane region" description="Helical" evidence="1">
    <location>
        <begin position="143"/>
        <end position="163"/>
    </location>
</feature>
<dbReference type="GeneID" id="72186206"/>
<dbReference type="InterPro" id="IPR055971">
    <property type="entry name" value="DUF7549"/>
</dbReference>
<keyword evidence="1" id="KW-0472">Membrane</keyword>
<evidence type="ECO:0000313" key="2">
    <source>
        <dbReference type="EMBL" id="UPV73526.1"/>
    </source>
</evidence>
<dbReference type="KEGG" id="halx:M0R89_13365"/>
<proteinExistence type="predicted"/>
<feature type="transmembrane region" description="Helical" evidence="1">
    <location>
        <begin position="48"/>
        <end position="71"/>
    </location>
</feature>
<organism evidence="2 3">
    <name type="scientific">Halorussus limi</name>
    <dbReference type="NCBI Taxonomy" id="2938695"/>
    <lineage>
        <taxon>Archaea</taxon>
        <taxon>Methanobacteriati</taxon>
        <taxon>Methanobacteriota</taxon>
        <taxon>Stenosarchaea group</taxon>
        <taxon>Halobacteria</taxon>
        <taxon>Halobacteriales</taxon>
        <taxon>Haladaptataceae</taxon>
        <taxon>Halorussus</taxon>
    </lineage>
</organism>
<dbReference type="EMBL" id="CP096659">
    <property type="protein sequence ID" value="UPV73526.1"/>
    <property type="molecule type" value="Genomic_DNA"/>
</dbReference>
<keyword evidence="1" id="KW-1133">Transmembrane helix</keyword>
<keyword evidence="1" id="KW-0812">Transmembrane</keyword>
<accession>A0A8U0HS27</accession>
<feature type="transmembrane region" description="Helical" evidence="1">
    <location>
        <begin position="83"/>
        <end position="102"/>
    </location>
</feature>
<evidence type="ECO:0000256" key="1">
    <source>
        <dbReference type="SAM" id="Phobius"/>
    </source>
</evidence>
<protein>
    <submittedName>
        <fullName evidence="2">TIGR04206 family protein</fullName>
    </submittedName>
</protein>
<reference evidence="2 3" key="1">
    <citation type="submission" date="2022-04" db="EMBL/GenBank/DDBJ databases">
        <title>Diverse halophilic archaea isolated from saline environments.</title>
        <authorList>
            <person name="Cui H.-L."/>
        </authorList>
    </citation>
    <scope>NUCLEOTIDE SEQUENCE [LARGE SCALE GENOMIC DNA]</scope>
    <source>
        <strain evidence="2 3">XZYJT49</strain>
    </source>
</reference>
<dbReference type="Pfam" id="PF24417">
    <property type="entry name" value="DUF7549"/>
    <property type="match status" value="1"/>
</dbReference>
<gene>
    <name evidence="2" type="ORF">M0R89_13365</name>
</gene>
<dbReference type="AlphaFoldDB" id="A0A8U0HS27"/>
<keyword evidence="3" id="KW-1185">Reference proteome</keyword>
<evidence type="ECO:0000313" key="3">
    <source>
        <dbReference type="Proteomes" id="UP000830729"/>
    </source>
</evidence>
<name>A0A8U0HS27_9EURY</name>
<dbReference type="RefSeq" id="WP_248649579.1">
    <property type="nucleotide sequence ID" value="NZ_CP096659.1"/>
</dbReference>
<feature type="transmembrane region" description="Helical" evidence="1">
    <location>
        <begin position="114"/>
        <end position="137"/>
    </location>
</feature>